<accession>A6DQD2</accession>
<evidence type="ECO:0000313" key="1">
    <source>
        <dbReference type="EMBL" id="EDM26183.1"/>
    </source>
</evidence>
<dbReference type="EMBL" id="ABCK01000019">
    <property type="protein sequence ID" value="EDM26183.1"/>
    <property type="molecule type" value="Genomic_DNA"/>
</dbReference>
<evidence type="ECO:0000313" key="2">
    <source>
        <dbReference type="Proteomes" id="UP000004947"/>
    </source>
</evidence>
<organism evidence="1 2">
    <name type="scientific">Lentisphaera araneosa HTCC2155</name>
    <dbReference type="NCBI Taxonomy" id="313628"/>
    <lineage>
        <taxon>Bacteria</taxon>
        <taxon>Pseudomonadati</taxon>
        <taxon>Lentisphaerota</taxon>
        <taxon>Lentisphaeria</taxon>
        <taxon>Lentisphaerales</taxon>
        <taxon>Lentisphaeraceae</taxon>
        <taxon>Lentisphaera</taxon>
    </lineage>
</organism>
<name>A6DQD2_9BACT</name>
<keyword evidence="2" id="KW-1185">Reference proteome</keyword>
<proteinExistence type="predicted"/>
<gene>
    <name evidence="1" type="ORF">LNTAR_16588</name>
</gene>
<dbReference type="InterPro" id="IPR029058">
    <property type="entry name" value="AB_hydrolase_fold"/>
</dbReference>
<protein>
    <submittedName>
        <fullName evidence="1">Uncharacterized protein</fullName>
    </submittedName>
</protein>
<dbReference type="Proteomes" id="UP000004947">
    <property type="component" value="Unassembled WGS sequence"/>
</dbReference>
<dbReference type="AlphaFoldDB" id="A6DQD2"/>
<reference evidence="1 2" key="1">
    <citation type="journal article" date="2010" name="J. Bacteriol.">
        <title>Genome sequence of Lentisphaera araneosa HTCC2155T, the type species of the order Lentisphaerales in the phylum Lentisphaerae.</title>
        <authorList>
            <person name="Thrash J.C."/>
            <person name="Cho J.C."/>
            <person name="Vergin K.L."/>
            <person name="Morris R.M."/>
            <person name="Giovannoni S.J."/>
        </authorList>
    </citation>
    <scope>NUCLEOTIDE SEQUENCE [LARGE SCALE GENOMIC DNA]</scope>
    <source>
        <strain evidence="1 2">HTCC2155</strain>
    </source>
</reference>
<comment type="caution">
    <text evidence="1">The sequence shown here is derived from an EMBL/GenBank/DDBJ whole genome shotgun (WGS) entry which is preliminary data.</text>
</comment>
<dbReference type="SUPFAM" id="SSF53474">
    <property type="entry name" value="alpha/beta-Hydrolases"/>
    <property type="match status" value="1"/>
</dbReference>
<sequence length="500" mass="56461">MSPIFLNAGTWKSYEVTYGFDPEFKNGPEFLAEWKKRDQTVFKTKTITLKIPSDMKPGERIRGVIASNRSFEDFAHKNRIAMYDKTGNLPYGGPHKTMLKEAAKLTGHPELEHAGAIVYGTSNGGRFAAHFAHFWPHRTLAVILDHSWTSGSPNKKVSTYEYAQLPISLGVPYFFNSSQKDAKGNKDRRKLHHSWCKSATKSGQACTAVISWEDVGHGEPGDRTLQGVWLEDVMTLRVPAVIPMNGKPYQLLKVNPKTQGGHMSVKIFTKGLISHYSDIAVGPIKKIKPVTCWLPGAKSAALTLEWLKKNKGKVKRDFSQDIITAPQYQNLKPYNMTIYKFLKTGKYNSAYKQIKKTPEPDDIFQKQSYQSLKNQVADKIRTQIKQIMLLQKVGDVYQLQVFLRTGSNFRGIPPYDDQASKAVALLKSKEVQKDLVSGRQFYYTLAKMNKKRSMNDIKIFAKISQSNPDSLYAKMAKVVSDRLSDDLNAPLDIESIRAQL</sequence>